<accession>A0AAW1NT31</accession>
<evidence type="ECO:0000313" key="3">
    <source>
        <dbReference type="Proteomes" id="UP001465755"/>
    </source>
</evidence>
<evidence type="ECO:0000256" key="1">
    <source>
        <dbReference type="SAM" id="MobiDB-lite"/>
    </source>
</evidence>
<feature type="region of interest" description="Disordered" evidence="1">
    <location>
        <begin position="54"/>
        <end position="80"/>
    </location>
</feature>
<protein>
    <submittedName>
        <fullName evidence="2">Uncharacterized protein</fullName>
    </submittedName>
</protein>
<dbReference type="Proteomes" id="UP001465755">
    <property type="component" value="Unassembled WGS sequence"/>
</dbReference>
<organism evidence="2 3">
    <name type="scientific">Symbiochloris irregularis</name>
    <dbReference type="NCBI Taxonomy" id="706552"/>
    <lineage>
        <taxon>Eukaryota</taxon>
        <taxon>Viridiplantae</taxon>
        <taxon>Chlorophyta</taxon>
        <taxon>core chlorophytes</taxon>
        <taxon>Trebouxiophyceae</taxon>
        <taxon>Trebouxiales</taxon>
        <taxon>Trebouxiaceae</taxon>
        <taxon>Symbiochloris</taxon>
    </lineage>
</organism>
<evidence type="ECO:0000313" key="2">
    <source>
        <dbReference type="EMBL" id="KAK9792508.1"/>
    </source>
</evidence>
<dbReference type="EMBL" id="JALJOQ010000162">
    <property type="protein sequence ID" value="KAK9792508.1"/>
    <property type="molecule type" value="Genomic_DNA"/>
</dbReference>
<dbReference type="AlphaFoldDB" id="A0AAW1NT31"/>
<name>A0AAW1NT31_9CHLO</name>
<reference evidence="2 3" key="1">
    <citation type="journal article" date="2024" name="Nat. Commun.">
        <title>Phylogenomics reveals the evolutionary origins of lichenization in chlorophyte algae.</title>
        <authorList>
            <person name="Puginier C."/>
            <person name="Libourel C."/>
            <person name="Otte J."/>
            <person name="Skaloud P."/>
            <person name="Haon M."/>
            <person name="Grisel S."/>
            <person name="Petersen M."/>
            <person name="Berrin J.G."/>
            <person name="Delaux P.M."/>
            <person name="Dal Grande F."/>
            <person name="Keller J."/>
        </authorList>
    </citation>
    <scope>NUCLEOTIDE SEQUENCE [LARGE SCALE GENOMIC DNA]</scope>
    <source>
        <strain evidence="2 3">SAG 2036</strain>
    </source>
</reference>
<keyword evidence="3" id="KW-1185">Reference proteome</keyword>
<comment type="caution">
    <text evidence="2">The sequence shown here is derived from an EMBL/GenBank/DDBJ whole genome shotgun (WGS) entry which is preliminary data.</text>
</comment>
<sequence>MGKDSAVQEWLKQGASGMLPRIRVSVFKTVLLAYIWEECLSISQKVVSPQVIRANKSSKPAHKKPRSPSEQHTVLEEPTDCQVVQLPDMDDC</sequence>
<proteinExistence type="predicted"/>
<gene>
    <name evidence="2" type="ORF">WJX73_006584</name>
</gene>